<reference evidence="2" key="2">
    <citation type="journal article" date="2008" name="Nucleic Acids Res.">
        <title>The rice annotation project database (RAP-DB): 2008 update.</title>
        <authorList>
            <consortium name="The rice annotation project (RAP)"/>
        </authorList>
    </citation>
    <scope>GENOME REANNOTATION</scope>
    <source>
        <strain evidence="2">cv. Nipponbare</strain>
    </source>
</reference>
<proteinExistence type="predicted"/>
<dbReference type="AlphaFoldDB" id="Q75G51"/>
<evidence type="ECO:0000313" key="1">
    <source>
        <dbReference type="EMBL" id="AAT07557.1"/>
    </source>
</evidence>
<name>Q75G51_ORYSJ</name>
<protein>
    <submittedName>
        <fullName evidence="1">Uncharacterized protein</fullName>
    </submittedName>
</protein>
<dbReference type="EMBL" id="AC146716">
    <property type="protein sequence ID" value="AAT07557.1"/>
    <property type="molecule type" value="Genomic_DNA"/>
</dbReference>
<reference evidence="2" key="1">
    <citation type="journal article" date="2005" name="Nature">
        <title>The map-based sequence of the rice genome.</title>
        <authorList>
            <consortium name="International rice genome sequencing project (IRGSP)"/>
            <person name="Matsumoto T."/>
            <person name="Wu J."/>
            <person name="Kanamori H."/>
            <person name="Katayose Y."/>
            <person name="Fujisawa M."/>
            <person name="Namiki N."/>
            <person name="Mizuno H."/>
            <person name="Yamamoto K."/>
            <person name="Antonio B.A."/>
            <person name="Baba T."/>
            <person name="Sakata K."/>
            <person name="Nagamura Y."/>
            <person name="Aoki H."/>
            <person name="Arikawa K."/>
            <person name="Arita K."/>
            <person name="Bito T."/>
            <person name="Chiden Y."/>
            <person name="Fujitsuka N."/>
            <person name="Fukunaka R."/>
            <person name="Hamada M."/>
            <person name="Harada C."/>
            <person name="Hayashi A."/>
            <person name="Hijishita S."/>
            <person name="Honda M."/>
            <person name="Hosokawa S."/>
            <person name="Ichikawa Y."/>
            <person name="Idonuma A."/>
            <person name="Iijima M."/>
            <person name="Ikeda M."/>
            <person name="Ikeno M."/>
            <person name="Ito K."/>
            <person name="Ito S."/>
            <person name="Ito T."/>
            <person name="Ito Y."/>
            <person name="Ito Y."/>
            <person name="Iwabuchi A."/>
            <person name="Kamiya K."/>
            <person name="Karasawa W."/>
            <person name="Kurita K."/>
            <person name="Katagiri S."/>
            <person name="Kikuta A."/>
            <person name="Kobayashi H."/>
            <person name="Kobayashi N."/>
            <person name="Machita K."/>
            <person name="Maehara T."/>
            <person name="Masukawa M."/>
            <person name="Mizubayashi T."/>
            <person name="Mukai Y."/>
            <person name="Nagasaki H."/>
            <person name="Nagata Y."/>
            <person name="Naito S."/>
            <person name="Nakashima M."/>
            <person name="Nakama Y."/>
            <person name="Nakamichi Y."/>
            <person name="Nakamura M."/>
            <person name="Meguro A."/>
            <person name="Negishi M."/>
            <person name="Ohta I."/>
            <person name="Ohta T."/>
            <person name="Okamoto M."/>
            <person name="Ono N."/>
            <person name="Saji S."/>
            <person name="Sakaguchi M."/>
            <person name="Sakai K."/>
            <person name="Shibata M."/>
            <person name="Shimokawa T."/>
            <person name="Song J."/>
            <person name="Takazaki Y."/>
            <person name="Terasawa K."/>
            <person name="Tsugane M."/>
            <person name="Tsuji K."/>
            <person name="Ueda S."/>
            <person name="Waki K."/>
            <person name="Yamagata H."/>
            <person name="Yamamoto M."/>
            <person name="Yamamoto S."/>
            <person name="Yamane H."/>
            <person name="Yoshiki S."/>
            <person name="Yoshihara R."/>
            <person name="Yukawa K."/>
            <person name="Zhong H."/>
            <person name="Yano M."/>
            <person name="Yuan Q."/>
            <person name="Ouyang S."/>
            <person name="Liu J."/>
            <person name="Jones K.M."/>
            <person name="Gansberger K."/>
            <person name="Moffat K."/>
            <person name="Hill J."/>
            <person name="Bera J."/>
            <person name="Fadrosh D."/>
            <person name="Jin S."/>
            <person name="Johri S."/>
            <person name="Kim M."/>
            <person name="Overton L."/>
            <person name="Reardon M."/>
            <person name="Tsitrin T."/>
            <person name="Vuong H."/>
            <person name="Weaver B."/>
            <person name="Ciecko A."/>
            <person name="Tallon L."/>
            <person name="Jackson J."/>
            <person name="Pai G."/>
            <person name="Aken S.V."/>
            <person name="Utterback T."/>
            <person name="Reidmuller S."/>
            <person name="Feldblyum T."/>
            <person name="Hsiao J."/>
            <person name="Zismann V."/>
            <person name="Iobst S."/>
            <person name="de Vazeille A.R."/>
            <person name="Buell C.R."/>
            <person name="Ying K."/>
            <person name="Li Y."/>
            <person name="Lu T."/>
            <person name="Huang Y."/>
            <person name="Zhao Q."/>
            <person name="Feng Q."/>
            <person name="Zhang L."/>
            <person name="Zhu J."/>
            <person name="Weng Q."/>
            <person name="Mu J."/>
            <person name="Lu Y."/>
            <person name="Fan D."/>
            <person name="Liu Y."/>
            <person name="Guan J."/>
            <person name="Zhang Y."/>
            <person name="Yu S."/>
            <person name="Liu X."/>
            <person name="Zhang Y."/>
            <person name="Hong G."/>
            <person name="Han B."/>
            <person name="Choisne N."/>
            <person name="Demange N."/>
            <person name="Orjeda G."/>
            <person name="Samain S."/>
            <person name="Cattolico L."/>
            <person name="Pelletier E."/>
            <person name="Couloux A."/>
            <person name="Segurens B."/>
            <person name="Wincker P."/>
            <person name="D'Hont A."/>
            <person name="Scarpelli C."/>
            <person name="Weissenbach J."/>
            <person name="Salanoubat M."/>
            <person name="Quetier F."/>
            <person name="Yu Y."/>
            <person name="Kim H.R."/>
            <person name="Rambo T."/>
            <person name="Currie J."/>
            <person name="Collura K."/>
            <person name="Luo M."/>
            <person name="Yang T."/>
            <person name="Ammiraju J.S.S."/>
            <person name="Engler F."/>
            <person name="Soderlund C."/>
            <person name="Wing R.A."/>
            <person name="Palmer L.E."/>
            <person name="de la Bastide M."/>
            <person name="Spiegel L."/>
            <person name="Nascimento L."/>
            <person name="Zutavern T."/>
            <person name="O'Shaughnessy A."/>
            <person name="Dike S."/>
            <person name="Dedhia N."/>
            <person name="Preston R."/>
            <person name="Balija V."/>
            <person name="McCombie W.R."/>
            <person name="Chow T."/>
            <person name="Chen H."/>
            <person name="Chung M."/>
            <person name="Chen C."/>
            <person name="Shaw J."/>
            <person name="Wu H."/>
            <person name="Hsiao K."/>
            <person name="Chao Y."/>
            <person name="Chu M."/>
            <person name="Cheng C."/>
            <person name="Hour A."/>
            <person name="Lee P."/>
            <person name="Lin S."/>
            <person name="Lin Y."/>
            <person name="Liou J."/>
            <person name="Liu S."/>
            <person name="Hsing Y."/>
            <person name="Raghuvanshi S."/>
            <person name="Mohanty A."/>
            <person name="Bharti A.K."/>
            <person name="Gaur A."/>
            <person name="Gupta V."/>
            <person name="Kumar D."/>
            <person name="Ravi V."/>
            <person name="Vij S."/>
            <person name="Kapur A."/>
            <person name="Khurana P."/>
            <person name="Khurana P."/>
            <person name="Khurana J.P."/>
            <person name="Tyagi A.K."/>
            <person name="Gaikwad K."/>
            <person name="Singh A."/>
            <person name="Dalal V."/>
            <person name="Srivastava S."/>
            <person name="Dixit A."/>
            <person name="Pal A.K."/>
            <person name="Ghazi I.A."/>
            <person name="Yadav M."/>
            <person name="Pandit A."/>
            <person name="Bhargava A."/>
            <person name="Sureshbabu K."/>
            <person name="Batra K."/>
            <person name="Sharma T.R."/>
            <person name="Mohapatra T."/>
            <person name="Singh N.K."/>
            <person name="Messing J."/>
            <person name="Nelson A.B."/>
            <person name="Fuks G."/>
            <person name="Kavchok S."/>
            <person name="Keizer G."/>
            <person name="Linton E."/>
            <person name="Llaca V."/>
            <person name="Song R."/>
            <person name="Tanyolac B."/>
            <person name="Young S."/>
            <person name="Ho-Il K."/>
            <person name="Hahn J.H."/>
            <person name="Sangsakoo G."/>
            <person name="Vanavichit A."/>
            <person name="de Mattos Luiz.A.T."/>
            <person name="Zimmer P.D."/>
            <person name="Malone G."/>
            <person name="Dellagostin O."/>
            <person name="de Oliveira A.C."/>
            <person name="Bevan M."/>
            <person name="Bancroft I."/>
            <person name="Minx P."/>
            <person name="Cordum H."/>
            <person name="Wilson R."/>
            <person name="Cheng Z."/>
            <person name="Jin W."/>
            <person name="Jiang J."/>
            <person name="Leong S.A."/>
            <person name="Iwama H."/>
            <person name="Gojobori T."/>
            <person name="Itoh T."/>
            <person name="Niimura Y."/>
            <person name="Fujii Y."/>
            <person name="Habara T."/>
            <person name="Sakai H."/>
            <person name="Sato Y."/>
            <person name="Wilson G."/>
            <person name="Kumar K."/>
            <person name="McCouch S."/>
            <person name="Juretic N."/>
            <person name="Hoen D."/>
            <person name="Wright S."/>
            <person name="Bruskiewich R."/>
            <person name="Bureau T."/>
            <person name="Miyao A."/>
            <person name="Hirochika H."/>
            <person name="Nishikawa T."/>
            <person name="Kadowaki K."/>
            <person name="Sugiura M."/>
            <person name="Burr B."/>
            <person name="Sasaki T."/>
        </authorList>
    </citation>
    <scope>NUCLEOTIDE SEQUENCE [LARGE SCALE GENOMIC DNA]</scope>
    <source>
        <strain evidence="2">cv. Nipponbare</strain>
    </source>
</reference>
<gene>
    <name evidence="1" type="primary">B1003C08.6</name>
</gene>
<evidence type="ECO:0000313" key="2">
    <source>
        <dbReference type="Proteomes" id="UP000000763"/>
    </source>
</evidence>
<dbReference type="Proteomes" id="UP000000763">
    <property type="component" value="Chromosome 5"/>
</dbReference>
<organism evidence="1 2">
    <name type="scientific">Oryza sativa subsp. japonica</name>
    <name type="common">Rice</name>
    <dbReference type="NCBI Taxonomy" id="39947"/>
    <lineage>
        <taxon>Eukaryota</taxon>
        <taxon>Viridiplantae</taxon>
        <taxon>Streptophyta</taxon>
        <taxon>Embryophyta</taxon>
        <taxon>Tracheophyta</taxon>
        <taxon>Spermatophyta</taxon>
        <taxon>Magnoliopsida</taxon>
        <taxon>Liliopsida</taxon>
        <taxon>Poales</taxon>
        <taxon>Poaceae</taxon>
        <taxon>BOP clade</taxon>
        <taxon>Oryzoideae</taxon>
        <taxon>Oryzeae</taxon>
        <taxon>Oryzinae</taxon>
        <taxon>Oryza</taxon>
        <taxon>Oryza sativa</taxon>
    </lineage>
</organism>
<sequence>MPRQTLAVRLQPNLWSSGSRNRHQTKIRQETSENYKNRTVAASRFRFRRSRQQQRHGGSDDCGCCWPDLSVSCDNYDLGETLTIRLQPYETLCCALAIDTPLRGLLILPVQINPIPASKSKKQARTR</sequence>
<accession>Q75G51</accession>